<dbReference type="AlphaFoldDB" id="A0A6A7C613"/>
<accession>A0A6A7C613</accession>
<dbReference type="InterPro" id="IPR001611">
    <property type="entry name" value="Leu-rich_rpt"/>
</dbReference>
<keyword evidence="3" id="KW-1185">Reference proteome</keyword>
<dbReference type="InterPro" id="IPR000938">
    <property type="entry name" value="CAP-Gly_domain"/>
</dbReference>
<dbReference type="InterPro" id="IPR032675">
    <property type="entry name" value="LRR_dom_sf"/>
</dbReference>
<feature type="non-terminal residue" evidence="2">
    <location>
        <position position="1"/>
    </location>
</feature>
<proteinExistence type="predicted"/>
<dbReference type="PANTHER" id="PTHR46282:SF1">
    <property type="entry name" value="LEUCINE-RICH REPEAT-CONTAINING PROTEIN 72-LIKE"/>
    <property type="match status" value="1"/>
</dbReference>
<reference evidence="2" key="1">
    <citation type="journal article" date="2020" name="Stud. Mycol.">
        <title>101 Dothideomycetes genomes: a test case for predicting lifestyles and emergence of pathogens.</title>
        <authorList>
            <person name="Haridas S."/>
            <person name="Albert R."/>
            <person name="Binder M."/>
            <person name="Bloem J."/>
            <person name="Labutti K."/>
            <person name="Salamov A."/>
            <person name="Andreopoulos B."/>
            <person name="Baker S."/>
            <person name="Barry K."/>
            <person name="Bills G."/>
            <person name="Bluhm B."/>
            <person name="Cannon C."/>
            <person name="Castanera R."/>
            <person name="Culley D."/>
            <person name="Daum C."/>
            <person name="Ezra D."/>
            <person name="Gonzalez J."/>
            <person name="Henrissat B."/>
            <person name="Kuo A."/>
            <person name="Liang C."/>
            <person name="Lipzen A."/>
            <person name="Lutzoni F."/>
            <person name="Magnuson J."/>
            <person name="Mondo S."/>
            <person name="Nolan M."/>
            <person name="Ohm R."/>
            <person name="Pangilinan J."/>
            <person name="Park H.-J."/>
            <person name="Ramirez L."/>
            <person name="Alfaro M."/>
            <person name="Sun H."/>
            <person name="Tritt A."/>
            <person name="Yoshinaga Y."/>
            <person name="Zwiers L.-H."/>
            <person name="Turgeon B."/>
            <person name="Goodwin S."/>
            <person name="Spatafora J."/>
            <person name="Crous P."/>
            <person name="Grigoriev I."/>
        </authorList>
    </citation>
    <scope>NUCLEOTIDE SEQUENCE</scope>
    <source>
        <strain evidence="2">CBS 480.64</strain>
    </source>
</reference>
<gene>
    <name evidence="2" type="ORF">K470DRAFT_242876</name>
</gene>
<name>A0A6A7C613_9PEZI</name>
<sequence length="546" mass="61274">MHKNIMSPYHPNQRLSLKHDLCTVRFIGLINETPCLGVEWDNPLRGKHSGTHNGIKYFTCLSPSPTCASFIPLTKPLRWDEGQSFLSALRAKYEGEGHFAPVRISRSKVVEEVGVEEFAKLEGRLAGSRDLVLDGMGISHAFSGEREKGEVGMLCARVEHLDLSGNLIEGLGEVVKLVDALPKLRSLVLARNRFDVSLGWEGGMCPQVRELELRETFFPVERVWDFVGEVFPNVRVLGLGDNGFVNIKGNGNTQVQTVDFSGNGFRSVSDAIEGVMDPIQVVRLQRNCIAEVREMTPRPLVTELDLRYNDISDWEFFNDIAKVFPNLKHLRTAGNPLYNSLFSAEGAPLAPEDGYMLTISRFPNLETLNYSKVTPKDVLNAEVYYLNQIAKEIALVPPADVGRVKERHPRYSALCAEYGEPVLTLQKPEPTGAAARLIVITFTLGKKVWEEALPRSFDMYEVYGIVGKRLKISPLKLKLVWHMSEKDPIGRDEVHTGPEWWDSSDEEGDSEKAWVRREVELMPSTRPLGTCIDAREASVSVELRTR</sequence>
<organism evidence="2 3">
    <name type="scientific">Piedraia hortae CBS 480.64</name>
    <dbReference type="NCBI Taxonomy" id="1314780"/>
    <lineage>
        <taxon>Eukaryota</taxon>
        <taxon>Fungi</taxon>
        <taxon>Dikarya</taxon>
        <taxon>Ascomycota</taxon>
        <taxon>Pezizomycotina</taxon>
        <taxon>Dothideomycetes</taxon>
        <taxon>Dothideomycetidae</taxon>
        <taxon>Capnodiales</taxon>
        <taxon>Piedraiaceae</taxon>
        <taxon>Piedraia</taxon>
    </lineage>
</organism>
<dbReference type="OrthoDB" id="5273213at2759"/>
<dbReference type="InterPro" id="IPR036859">
    <property type="entry name" value="CAP-Gly_dom_sf"/>
</dbReference>
<dbReference type="PROSITE" id="PS50245">
    <property type="entry name" value="CAP_GLY_2"/>
    <property type="match status" value="1"/>
</dbReference>
<dbReference type="SUPFAM" id="SSF74924">
    <property type="entry name" value="Cap-Gly domain"/>
    <property type="match status" value="1"/>
</dbReference>
<dbReference type="SMART" id="SM01052">
    <property type="entry name" value="CAP_GLY"/>
    <property type="match status" value="1"/>
</dbReference>
<evidence type="ECO:0000313" key="2">
    <source>
        <dbReference type="EMBL" id="KAF2862823.1"/>
    </source>
</evidence>
<dbReference type="Proteomes" id="UP000799421">
    <property type="component" value="Unassembled WGS sequence"/>
</dbReference>
<dbReference type="Gene3D" id="2.30.30.190">
    <property type="entry name" value="CAP Gly-rich-like domain"/>
    <property type="match status" value="1"/>
</dbReference>
<dbReference type="SUPFAM" id="SSF52058">
    <property type="entry name" value="L domain-like"/>
    <property type="match status" value="1"/>
</dbReference>
<dbReference type="Pfam" id="PF01302">
    <property type="entry name" value="CAP_GLY"/>
    <property type="match status" value="1"/>
</dbReference>
<dbReference type="InterPro" id="IPR043313">
    <property type="entry name" value="LRMDA"/>
</dbReference>
<evidence type="ECO:0000313" key="3">
    <source>
        <dbReference type="Proteomes" id="UP000799421"/>
    </source>
</evidence>
<evidence type="ECO:0000259" key="1">
    <source>
        <dbReference type="PROSITE" id="PS50245"/>
    </source>
</evidence>
<protein>
    <submittedName>
        <fullName evidence="2">L domain-like protein</fullName>
    </submittedName>
</protein>
<dbReference type="PANTHER" id="PTHR46282">
    <property type="entry name" value="LEUCINE-RICH MELANOCYTE DIFFERENTIATION-ASSOCIATED PROTEIN"/>
    <property type="match status" value="1"/>
</dbReference>
<dbReference type="Pfam" id="PF13516">
    <property type="entry name" value="LRR_6"/>
    <property type="match status" value="1"/>
</dbReference>
<dbReference type="EMBL" id="MU005964">
    <property type="protein sequence ID" value="KAF2862823.1"/>
    <property type="molecule type" value="Genomic_DNA"/>
</dbReference>
<dbReference type="Gene3D" id="3.80.10.10">
    <property type="entry name" value="Ribonuclease Inhibitor"/>
    <property type="match status" value="2"/>
</dbReference>
<feature type="domain" description="CAP-Gly" evidence="1">
    <location>
        <begin position="36"/>
        <end position="72"/>
    </location>
</feature>